<evidence type="ECO:0000313" key="1">
    <source>
        <dbReference type="EMBL" id="TRY17228.1"/>
    </source>
</evidence>
<comment type="caution">
    <text evidence="1">The sequence shown here is derived from an EMBL/GenBank/DDBJ whole genome shotgun (WGS) entry which is preliminary data.</text>
</comment>
<keyword evidence="2" id="KW-1185">Reference proteome</keyword>
<accession>A0A553JXP7</accession>
<gene>
    <name evidence="1" type="ORF">FOJ82_11750</name>
</gene>
<dbReference type="AlphaFoldDB" id="A0A553JXP7"/>
<proteinExistence type="predicted"/>
<reference evidence="1 2" key="1">
    <citation type="submission" date="2019-07" db="EMBL/GenBank/DDBJ databases">
        <authorList>
            <person name="Zhou L.-Y."/>
        </authorList>
    </citation>
    <scope>NUCLEOTIDE SEQUENCE [LARGE SCALE GENOMIC DNA]</scope>
    <source>
        <strain evidence="1 2">YIM 101269</strain>
    </source>
</reference>
<sequence length="319" mass="33457">MSVINADPAMRHTPYSEAAAAAAGITTDLRLKKLNGASVTVTKEAQYNAAVMVTTIRNANWPGVSAADKDRLALIALITMAQESTFYTNASALNPDENEDAGPFQQRTKVGWYADGATQAENVQILQSIPYATLTFIEGHKVAVKASGGAGPVGYRIPGVFAKKEWRTAEPWRTSVAVQVPAKWTYPMSEAWTPVAQALLAAIDGTVVPVDGGSNLAGCWGGGNAQFTTGTLSLVEPGPWGGHSSGDIPSGLCDARVAGRSVQLRCDAAKSLEVLAEEYKRFGNGAGEVRLAAGPNGCPASTRHKLVADSMPRSGGAWR</sequence>
<dbReference type="Proteomes" id="UP000317638">
    <property type="component" value="Unassembled WGS sequence"/>
</dbReference>
<name>A0A553JXP7_9ACTN</name>
<dbReference type="RefSeq" id="WP_143938692.1">
    <property type="nucleotide sequence ID" value="NZ_VKKG01000005.1"/>
</dbReference>
<protein>
    <submittedName>
        <fullName evidence="1">Uncharacterized protein</fullName>
    </submittedName>
</protein>
<dbReference type="EMBL" id="VKKG01000005">
    <property type="protein sequence ID" value="TRY17228.1"/>
    <property type="molecule type" value="Genomic_DNA"/>
</dbReference>
<organism evidence="1 2">
    <name type="scientific">Tessaracoccus rhinocerotis</name>
    <dbReference type="NCBI Taxonomy" id="1689449"/>
    <lineage>
        <taxon>Bacteria</taxon>
        <taxon>Bacillati</taxon>
        <taxon>Actinomycetota</taxon>
        <taxon>Actinomycetes</taxon>
        <taxon>Propionibacteriales</taxon>
        <taxon>Propionibacteriaceae</taxon>
        <taxon>Tessaracoccus</taxon>
    </lineage>
</organism>
<dbReference type="OrthoDB" id="1099523at2"/>
<evidence type="ECO:0000313" key="2">
    <source>
        <dbReference type="Proteomes" id="UP000317638"/>
    </source>
</evidence>